<feature type="transmembrane region" description="Helical" evidence="4">
    <location>
        <begin position="73"/>
        <end position="90"/>
    </location>
</feature>
<feature type="transmembrane region" description="Helical" evidence="4">
    <location>
        <begin position="12"/>
        <end position="33"/>
    </location>
</feature>
<evidence type="ECO:0000256" key="2">
    <source>
        <dbReference type="ARBA" id="ARBA00022989"/>
    </source>
</evidence>
<keyword evidence="2 4" id="KW-1133">Transmembrane helix</keyword>
<dbReference type="Pfam" id="PF07690">
    <property type="entry name" value="MFS_1"/>
    <property type="match status" value="1"/>
</dbReference>
<evidence type="ECO:0000259" key="5">
    <source>
        <dbReference type="PROSITE" id="PS50850"/>
    </source>
</evidence>
<dbReference type="PANTHER" id="PTHR11360">
    <property type="entry name" value="MONOCARBOXYLATE TRANSPORTER"/>
    <property type="match status" value="1"/>
</dbReference>
<feature type="transmembrane region" description="Helical" evidence="4">
    <location>
        <begin position="220"/>
        <end position="238"/>
    </location>
</feature>
<keyword evidence="3 4" id="KW-0472">Membrane</keyword>
<feature type="transmembrane region" description="Helical" evidence="4">
    <location>
        <begin position="45"/>
        <end position="66"/>
    </location>
</feature>
<dbReference type="Gene3D" id="1.20.1250.20">
    <property type="entry name" value="MFS general substrate transporter like domains"/>
    <property type="match status" value="2"/>
</dbReference>
<keyword evidence="7" id="KW-1185">Reference proteome</keyword>
<dbReference type="SUPFAM" id="SSF103473">
    <property type="entry name" value="MFS general substrate transporter"/>
    <property type="match status" value="1"/>
</dbReference>
<evidence type="ECO:0000313" key="6">
    <source>
        <dbReference type="EMBL" id="PLW69033.1"/>
    </source>
</evidence>
<accession>A0A2N5X3I7</accession>
<feature type="transmembrane region" description="Helical" evidence="4">
    <location>
        <begin position="96"/>
        <end position="122"/>
    </location>
</feature>
<feature type="transmembrane region" description="Helical" evidence="4">
    <location>
        <begin position="344"/>
        <end position="364"/>
    </location>
</feature>
<name>A0A2N5X3I7_9GAMM</name>
<dbReference type="GO" id="GO:0022857">
    <property type="term" value="F:transmembrane transporter activity"/>
    <property type="evidence" value="ECO:0007669"/>
    <property type="project" value="InterPro"/>
</dbReference>
<dbReference type="PANTHER" id="PTHR11360:SF290">
    <property type="entry name" value="MONOCARBOXYLATE MFS PERMEASE"/>
    <property type="match status" value="1"/>
</dbReference>
<reference evidence="6 7" key="1">
    <citation type="submission" date="2018-01" db="EMBL/GenBank/DDBJ databases">
        <title>The draft genome sequence of Halioglobus lutimaris HF004.</title>
        <authorList>
            <person name="Du Z.-J."/>
            <person name="Shi M.-J."/>
        </authorList>
    </citation>
    <scope>NUCLEOTIDE SEQUENCE [LARGE SCALE GENOMIC DNA]</scope>
    <source>
        <strain evidence="6 7">HF004</strain>
    </source>
</reference>
<keyword evidence="1 4" id="KW-0812">Transmembrane</keyword>
<dbReference type="EMBL" id="PKUS01000010">
    <property type="protein sequence ID" value="PLW69033.1"/>
    <property type="molecule type" value="Genomic_DNA"/>
</dbReference>
<feature type="transmembrane region" description="Helical" evidence="4">
    <location>
        <begin position="310"/>
        <end position="332"/>
    </location>
</feature>
<evidence type="ECO:0000256" key="4">
    <source>
        <dbReference type="SAM" id="Phobius"/>
    </source>
</evidence>
<feature type="transmembrane region" description="Helical" evidence="4">
    <location>
        <begin position="285"/>
        <end position="304"/>
    </location>
</feature>
<sequence length="403" mass="42465">MYYGWRIVGSSFVAQLFVIGFFTYAVSLLVEPIRAEFSVSLEQVMYSLTAATFLGLFMQPVGGALIDRYSVRTLMGVGAALYAIGLYAVANSANLIQYIVFFALTMAVANALVGSLSASAVISRWFTASRGRALGVSAIGTSVGGVVIPALISYWLGTVGWRGAMENLALAVLLIVLPVVLVGIRSRPSDVGLLPEPSPEGMTPGADQDMNMGDILRTPAFWFVGLSLGLLFSAYTAVLSNLTPYAVNLGSSKEQASTLIMAVAIFGFVGKLLFGMAADKFSLRAALWMAQGLVAIAFITLAQASSHSLMIVGASLLGLAAGGMLPVWGALMAQVFGLISYGRAMGLMGPLITLCVMPSFTVIGRMFDTYASYTPALYLFTGFCVVAAALLLPLKLHRATTSS</sequence>
<evidence type="ECO:0000313" key="7">
    <source>
        <dbReference type="Proteomes" id="UP000235005"/>
    </source>
</evidence>
<dbReference type="InterPro" id="IPR036259">
    <property type="entry name" value="MFS_trans_sf"/>
</dbReference>
<dbReference type="AlphaFoldDB" id="A0A2N5X3I7"/>
<gene>
    <name evidence="6" type="ORF">C0039_10470</name>
</gene>
<dbReference type="InterPro" id="IPR020846">
    <property type="entry name" value="MFS_dom"/>
</dbReference>
<dbReference type="InterPro" id="IPR050327">
    <property type="entry name" value="Proton-linked_MCT"/>
</dbReference>
<dbReference type="RefSeq" id="WP_101518022.1">
    <property type="nucleotide sequence ID" value="NZ_PKUS01000010.1"/>
</dbReference>
<comment type="caution">
    <text evidence="6">The sequence shown here is derived from an EMBL/GenBank/DDBJ whole genome shotgun (WGS) entry which is preliminary data.</text>
</comment>
<feature type="domain" description="Major facilitator superfamily (MFS) profile" evidence="5">
    <location>
        <begin position="8"/>
        <end position="399"/>
    </location>
</feature>
<evidence type="ECO:0000256" key="3">
    <source>
        <dbReference type="ARBA" id="ARBA00023136"/>
    </source>
</evidence>
<dbReference type="PROSITE" id="PS50850">
    <property type="entry name" value="MFS"/>
    <property type="match status" value="1"/>
</dbReference>
<protein>
    <submittedName>
        <fullName evidence="6">MFS transporter</fullName>
    </submittedName>
</protein>
<evidence type="ECO:0000256" key="1">
    <source>
        <dbReference type="ARBA" id="ARBA00022692"/>
    </source>
</evidence>
<dbReference type="InterPro" id="IPR011701">
    <property type="entry name" value="MFS"/>
</dbReference>
<feature type="transmembrane region" description="Helical" evidence="4">
    <location>
        <begin position="376"/>
        <end position="394"/>
    </location>
</feature>
<feature type="transmembrane region" description="Helical" evidence="4">
    <location>
        <begin position="258"/>
        <end position="278"/>
    </location>
</feature>
<dbReference type="Proteomes" id="UP000235005">
    <property type="component" value="Unassembled WGS sequence"/>
</dbReference>
<proteinExistence type="predicted"/>
<dbReference type="OrthoDB" id="3199327at2"/>
<feature type="transmembrane region" description="Helical" evidence="4">
    <location>
        <begin position="134"/>
        <end position="156"/>
    </location>
</feature>
<organism evidence="6 7">
    <name type="scientific">Pseudohalioglobus lutimaris</name>
    <dbReference type="NCBI Taxonomy" id="1737061"/>
    <lineage>
        <taxon>Bacteria</taxon>
        <taxon>Pseudomonadati</taxon>
        <taxon>Pseudomonadota</taxon>
        <taxon>Gammaproteobacteria</taxon>
        <taxon>Cellvibrionales</taxon>
        <taxon>Halieaceae</taxon>
        <taxon>Pseudohalioglobus</taxon>
    </lineage>
</organism>
<feature type="transmembrane region" description="Helical" evidence="4">
    <location>
        <begin position="168"/>
        <end position="184"/>
    </location>
</feature>